<name>A0A8J6TLK6_9BACT</name>
<dbReference type="GO" id="GO:0006355">
    <property type="term" value="P:regulation of DNA-templated transcription"/>
    <property type="evidence" value="ECO:0007669"/>
    <property type="project" value="InterPro"/>
</dbReference>
<dbReference type="SUPFAM" id="SSF52172">
    <property type="entry name" value="CheY-like"/>
    <property type="match status" value="1"/>
</dbReference>
<dbReference type="InterPro" id="IPR039420">
    <property type="entry name" value="WalR-like"/>
</dbReference>
<protein>
    <submittedName>
        <fullName evidence="8">Response regulator transcription factor</fullName>
    </submittedName>
</protein>
<dbReference type="CDD" id="cd17535">
    <property type="entry name" value="REC_NarL-like"/>
    <property type="match status" value="1"/>
</dbReference>
<evidence type="ECO:0000256" key="1">
    <source>
        <dbReference type="ARBA" id="ARBA00022553"/>
    </source>
</evidence>
<dbReference type="Gene3D" id="3.40.50.2300">
    <property type="match status" value="1"/>
</dbReference>
<dbReference type="InterPro" id="IPR011006">
    <property type="entry name" value="CheY-like_superfamily"/>
</dbReference>
<dbReference type="SMART" id="SM00448">
    <property type="entry name" value="REC"/>
    <property type="match status" value="1"/>
</dbReference>
<reference evidence="8 9" key="1">
    <citation type="submission" date="2020-08" db="EMBL/GenBank/DDBJ databases">
        <title>Bridging the membrane lipid divide: bacteria of the FCB group superphylum have the potential to synthesize archaeal ether lipids.</title>
        <authorList>
            <person name="Villanueva L."/>
            <person name="Von Meijenfeldt F.A.B."/>
            <person name="Westbye A.B."/>
            <person name="Yadav S."/>
            <person name="Hopmans E.C."/>
            <person name="Dutilh B.E."/>
            <person name="Sinninghe Damste J.S."/>
        </authorList>
    </citation>
    <scope>NUCLEOTIDE SEQUENCE [LARGE SCALE GENOMIC DNA]</scope>
    <source>
        <strain evidence="8">NIOZ-UU17</strain>
    </source>
</reference>
<dbReference type="PROSITE" id="PS50110">
    <property type="entry name" value="RESPONSE_REGULATORY"/>
    <property type="match status" value="1"/>
</dbReference>
<dbReference type="SUPFAM" id="SSF46894">
    <property type="entry name" value="C-terminal effector domain of the bipartite response regulators"/>
    <property type="match status" value="1"/>
</dbReference>
<evidence type="ECO:0000256" key="3">
    <source>
        <dbReference type="ARBA" id="ARBA00023125"/>
    </source>
</evidence>
<dbReference type="Proteomes" id="UP000605201">
    <property type="component" value="Unassembled WGS sequence"/>
</dbReference>
<feature type="domain" description="HTH luxR-type" evidence="6">
    <location>
        <begin position="149"/>
        <end position="214"/>
    </location>
</feature>
<dbReference type="PROSITE" id="PS00622">
    <property type="entry name" value="HTH_LUXR_1"/>
    <property type="match status" value="1"/>
</dbReference>
<evidence type="ECO:0000256" key="2">
    <source>
        <dbReference type="ARBA" id="ARBA00023015"/>
    </source>
</evidence>
<dbReference type="PRINTS" id="PR00038">
    <property type="entry name" value="HTHLUXR"/>
</dbReference>
<dbReference type="CDD" id="cd06170">
    <property type="entry name" value="LuxR_C_like"/>
    <property type="match status" value="1"/>
</dbReference>
<proteinExistence type="predicted"/>
<dbReference type="GO" id="GO:0000160">
    <property type="term" value="P:phosphorelay signal transduction system"/>
    <property type="evidence" value="ECO:0007669"/>
    <property type="project" value="InterPro"/>
</dbReference>
<keyword evidence="4" id="KW-0804">Transcription</keyword>
<feature type="modified residue" description="4-aspartylphosphate" evidence="5">
    <location>
        <position position="57"/>
    </location>
</feature>
<keyword evidence="3" id="KW-0238">DNA-binding</keyword>
<dbReference type="InterPro" id="IPR001789">
    <property type="entry name" value="Sig_transdc_resp-reg_receiver"/>
</dbReference>
<dbReference type="PROSITE" id="PS50043">
    <property type="entry name" value="HTH_LUXR_2"/>
    <property type="match status" value="1"/>
</dbReference>
<dbReference type="SMART" id="SM00421">
    <property type="entry name" value="HTH_LUXR"/>
    <property type="match status" value="1"/>
</dbReference>
<evidence type="ECO:0000313" key="9">
    <source>
        <dbReference type="Proteomes" id="UP000605201"/>
    </source>
</evidence>
<dbReference type="PANTHER" id="PTHR43214:SF41">
    <property type="entry name" value="NITRATE_NITRITE RESPONSE REGULATOR PROTEIN NARP"/>
    <property type="match status" value="1"/>
</dbReference>
<dbReference type="InterPro" id="IPR000792">
    <property type="entry name" value="Tscrpt_reg_LuxR_C"/>
</dbReference>
<keyword evidence="1 5" id="KW-0597">Phosphoprotein</keyword>
<accession>A0A8J6TLK6</accession>
<comment type="caution">
    <text evidence="8">The sequence shown here is derived from an EMBL/GenBank/DDBJ whole genome shotgun (WGS) entry which is preliminary data.</text>
</comment>
<dbReference type="Pfam" id="PF00196">
    <property type="entry name" value="GerE"/>
    <property type="match status" value="1"/>
</dbReference>
<dbReference type="GO" id="GO:0003677">
    <property type="term" value="F:DNA binding"/>
    <property type="evidence" value="ECO:0007669"/>
    <property type="project" value="UniProtKB-KW"/>
</dbReference>
<evidence type="ECO:0000259" key="6">
    <source>
        <dbReference type="PROSITE" id="PS50043"/>
    </source>
</evidence>
<dbReference type="EMBL" id="JACNIG010000299">
    <property type="protein sequence ID" value="MBC8433429.1"/>
    <property type="molecule type" value="Genomic_DNA"/>
</dbReference>
<dbReference type="Pfam" id="PF00072">
    <property type="entry name" value="Response_reg"/>
    <property type="match status" value="1"/>
</dbReference>
<evidence type="ECO:0000256" key="4">
    <source>
        <dbReference type="ARBA" id="ARBA00023163"/>
    </source>
</evidence>
<evidence type="ECO:0000313" key="8">
    <source>
        <dbReference type="EMBL" id="MBC8433429.1"/>
    </source>
</evidence>
<evidence type="ECO:0000259" key="7">
    <source>
        <dbReference type="PROSITE" id="PS50110"/>
    </source>
</evidence>
<gene>
    <name evidence="8" type="ORF">H8D96_16085</name>
</gene>
<dbReference type="PANTHER" id="PTHR43214">
    <property type="entry name" value="TWO-COMPONENT RESPONSE REGULATOR"/>
    <property type="match status" value="1"/>
</dbReference>
<dbReference type="InterPro" id="IPR058245">
    <property type="entry name" value="NreC/VraR/RcsB-like_REC"/>
</dbReference>
<evidence type="ECO:0000256" key="5">
    <source>
        <dbReference type="PROSITE-ProRule" id="PRU00169"/>
    </source>
</evidence>
<dbReference type="InterPro" id="IPR016032">
    <property type="entry name" value="Sig_transdc_resp-reg_C-effctor"/>
</dbReference>
<keyword evidence="2" id="KW-0805">Transcription regulation</keyword>
<dbReference type="AlphaFoldDB" id="A0A8J6TLK6"/>
<sequence length="218" mass="24439">MTRKQRIVIAEDHTILREGLRSLLSSDEKYEIVGEAEDGRDAIRRVEKLTPDLLLIDLSMPRMNGIEAIRDIKKRHPEIKIIALTVHKTEEYILATLDAGADGYVLKDATHNELLMAISSVLSGKPYLSPGVSEKVIEGYLEGRRTLKAGTAWDTLSQREREVLKLIAEGYKNKEIANILFISIKTVEKHRSNLMKKLSLHNAASLTAFAIEKGLITP</sequence>
<organism evidence="8 9">
    <name type="scientific">Candidatus Desulfatibia vada</name>
    <dbReference type="NCBI Taxonomy" id="2841696"/>
    <lineage>
        <taxon>Bacteria</taxon>
        <taxon>Pseudomonadati</taxon>
        <taxon>Thermodesulfobacteriota</taxon>
        <taxon>Desulfobacteria</taxon>
        <taxon>Desulfobacterales</taxon>
        <taxon>Desulfobacterales incertae sedis</taxon>
        <taxon>Candidatus Desulfatibia</taxon>
    </lineage>
</organism>
<feature type="domain" description="Response regulatory" evidence="7">
    <location>
        <begin position="6"/>
        <end position="122"/>
    </location>
</feature>